<proteinExistence type="predicted"/>
<dbReference type="Pfam" id="PF16778">
    <property type="entry name" value="Phage_tail_APC"/>
    <property type="match status" value="1"/>
</dbReference>
<feature type="domain" description="Phage tail assembly chaperone-like" evidence="1">
    <location>
        <begin position="121"/>
        <end position="188"/>
    </location>
</feature>
<gene>
    <name evidence="2" type="ORF">FJD37_20415</name>
</gene>
<comment type="caution">
    <text evidence="2">The sequence shown here is derived from an EMBL/GenBank/DDBJ whole genome shotgun (WGS) entry which is preliminary data.</text>
</comment>
<organism evidence="2 3">
    <name type="scientific">Pseudomonas saxonica</name>
    <dbReference type="NCBI Taxonomy" id="2600598"/>
    <lineage>
        <taxon>Bacteria</taxon>
        <taxon>Pseudomonadati</taxon>
        <taxon>Pseudomonadota</taxon>
        <taxon>Gammaproteobacteria</taxon>
        <taxon>Pseudomonadales</taxon>
        <taxon>Pseudomonadaceae</taxon>
        <taxon>Pseudomonas</taxon>
    </lineage>
</organism>
<dbReference type="InterPro" id="IPR031893">
    <property type="entry name" value="Phage_tail_APC"/>
</dbReference>
<dbReference type="AlphaFoldDB" id="A0A5C5PSX5"/>
<protein>
    <recommendedName>
        <fullName evidence="1">Phage tail assembly chaperone-like domain-containing protein</fullName>
    </recommendedName>
</protein>
<accession>A0A5C5PSX5</accession>
<name>A0A5C5PSX5_9PSED</name>
<dbReference type="RefSeq" id="WP_146427214.1">
    <property type="nucleotide sequence ID" value="NZ_VFIP01000054.1"/>
</dbReference>
<dbReference type="Proteomes" id="UP000317901">
    <property type="component" value="Unassembled WGS sequence"/>
</dbReference>
<evidence type="ECO:0000313" key="2">
    <source>
        <dbReference type="EMBL" id="TWR83891.1"/>
    </source>
</evidence>
<reference evidence="2 3" key="1">
    <citation type="submission" date="2019-06" db="EMBL/GenBank/DDBJ databases">
        <title>Pseudomonas bimorpha sp. nov. isolated from bovine raw milk and skim milk concentrate.</title>
        <authorList>
            <person name="Hofmann K."/>
            <person name="Huptas C."/>
            <person name="Doll E."/>
            <person name="Scherer S."/>
            <person name="Wenning M."/>
        </authorList>
    </citation>
    <scope>NUCLEOTIDE SEQUENCE [LARGE SCALE GENOMIC DNA]</scope>
    <source>
        <strain evidence="2 3">DSM 108990</strain>
    </source>
</reference>
<dbReference type="OrthoDB" id="8596093at2"/>
<evidence type="ECO:0000313" key="3">
    <source>
        <dbReference type="Proteomes" id="UP000317901"/>
    </source>
</evidence>
<dbReference type="EMBL" id="VFIP01000054">
    <property type="protein sequence ID" value="TWR83891.1"/>
    <property type="molecule type" value="Genomic_DNA"/>
</dbReference>
<sequence length="195" mass="22596">MPSELVIYHVDGRTNEYIGAGLAAPDPVVEKNWLIPAHAYTEKPPEVEEGYALIRQGDTWRTIKDYRGTVYRTTDGSPELFTELGPLPDDLTETPRPDENHIWTQGQWLLDEQAKVLNEQASARAWRDAQIASVQWLRDRYRDESELELDHTLTPEQYKQLLGYLQSLRDWPQSPDFPTLALRPIQPDWIAEQTR</sequence>
<evidence type="ECO:0000259" key="1">
    <source>
        <dbReference type="Pfam" id="PF16778"/>
    </source>
</evidence>